<dbReference type="OrthoDB" id="439046at2759"/>
<dbReference type="InterPro" id="IPR003812">
    <property type="entry name" value="Fido"/>
</dbReference>
<feature type="domain" description="Fido" evidence="1">
    <location>
        <begin position="174"/>
        <end position="342"/>
    </location>
</feature>
<dbReference type="KEGG" id="ptkz:JDV02_010119"/>
<dbReference type="InterPro" id="IPR040198">
    <property type="entry name" value="Fido_containing"/>
</dbReference>
<keyword evidence="3" id="KW-1185">Reference proteome</keyword>
<dbReference type="Proteomes" id="UP000829364">
    <property type="component" value="Chromosome 11"/>
</dbReference>
<gene>
    <name evidence="2" type="ORF">JDV02_010119</name>
</gene>
<dbReference type="Pfam" id="PF02661">
    <property type="entry name" value="Fic"/>
    <property type="match status" value="1"/>
</dbReference>
<dbReference type="EMBL" id="CP086364">
    <property type="protein sequence ID" value="UNI24367.1"/>
    <property type="molecule type" value="Genomic_DNA"/>
</dbReference>
<sequence length="373" mass="40845">MSNMDPSELRFFVYGKLAADASRPPAVLADQAIRNRDNMFDEASEGAIYTELVNNLATIQKRLQALNVNDRISALEPAVSEMLARMIYGSNRVAKVGGGWEATLDLCRPIFRSKKSALDVYREELEYEALADPRRQPISTIVTPPEIRKDHEIIQHAKAAKYMLTELHLHGHGLSEEILLNTHRILTHNIDSADGVPPTKYGGIYCKSSSASPDASQQHEPTSISRSVQDMIQSLNRDLATVEKGQLLSPIAFAAKYCQIFCEIRPFYEGNGRMGRLLLNAMLLKTVGAVACVGSDAQSQSFPRSIIKSTCDSPNPGQVDPRNGNAISLVHGLEALSSTILKSLVDTTGRLAKSLRTQTSSGYKPFSNCLAGK</sequence>
<dbReference type="RefSeq" id="XP_047847848.1">
    <property type="nucleotide sequence ID" value="XM_047991835.1"/>
</dbReference>
<reference evidence="2" key="1">
    <citation type="submission" date="2021-11" db="EMBL/GenBank/DDBJ databases">
        <title>Purpureocillium_takamizusanense_genome.</title>
        <authorList>
            <person name="Nguyen N.-H."/>
        </authorList>
    </citation>
    <scope>NUCLEOTIDE SEQUENCE</scope>
    <source>
        <strain evidence="2">PT3</strain>
    </source>
</reference>
<protein>
    <recommendedName>
        <fullName evidence="1">Fido domain-containing protein</fullName>
    </recommendedName>
</protein>
<dbReference type="AlphaFoldDB" id="A0A9Q8QTV1"/>
<accession>A0A9Q8QTV1</accession>
<organism evidence="2 3">
    <name type="scientific">Purpureocillium takamizusanense</name>
    <dbReference type="NCBI Taxonomy" id="2060973"/>
    <lineage>
        <taxon>Eukaryota</taxon>
        <taxon>Fungi</taxon>
        <taxon>Dikarya</taxon>
        <taxon>Ascomycota</taxon>
        <taxon>Pezizomycotina</taxon>
        <taxon>Sordariomycetes</taxon>
        <taxon>Hypocreomycetidae</taxon>
        <taxon>Hypocreales</taxon>
        <taxon>Ophiocordycipitaceae</taxon>
        <taxon>Purpureocillium</taxon>
    </lineage>
</organism>
<dbReference type="GeneID" id="72072064"/>
<evidence type="ECO:0000259" key="1">
    <source>
        <dbReference type="PROSITE" id="PS51459"/>
    </source>
</evidence>
<dbReference type="PROSITE" id="PS51459">
    <property type="entry name" value="FIDO"/>
    <property type="match status" value="1"/>
</dbReference>
<evidence type="ECO:0000313" key="2">
    <source>
        <dbReference type="EMBL" id="UNI24367.1"/>
    </source>
</evidence>
<proteinExistence type="predicted"/>
<dbReference type="PANTHER" id="PTHR13504:SF38">
    <property type="entry name" value="FIDO DOMAIN-CONTAINING PROTEIN"/>
    <property type="match status" value="1"/>
</dbReference>
<evidence type="ECO:0000313" key="3">
    <source>
        <dbReference type="Proteomes" id="UP000829364"/>
    </source>
</evidence>
<dbReference type="PANTHER" id="PTHR13504">
    <property type="entry name" value="FIDO DOMAIN-CONTAINING PROTEIN DDB_G0283145"/>
    <property type="match status" value="1"/>
</dbReference>
<dbReference type="Gene3D" id="1.10.3290.10">
    <property type="entry name" value="Fido-like domain"/>
    <property type="match status" value="1"/>
</dbReference>
<dbReference type="SUPFAM" id="SSF140931">
    <property type="entry name" value="Fic-like"/>
    <property type="match status" value="1"/>
</dbReference>
<name>A0A9Q8QTV1_9HYPO</name>
<dbReference type="InterPro" id="IPR036597">
    <property type="entry name" value="Fido-like_dom_sf"/>
</dbReference>